<protein>
    <submittedName>
        <fullName evidence="5">Short-chain dehydrogenase/reductase</fullName>
    </submittedName>
</protein>
<dbReference type="GO" id="GO:0016491">
    <property type="term" value="F:oxidoreductase activity"/>
    <property type="evidence" value="ECO:0007669"/>
    <property type="project" value="UniProtKB-KW"/>
</dbReference>
<dbReference type="InterPro" id="IPR051911">
    <property type="entry name" value="SDR_oxidoreductase"/>
</dbReference>
<sequence length="291" mass="30581">MTSRTWLITGANSGFGRHLSEQLLSRGDRVVGTFRALGSVDDLSARWPDAFRAAHLDVTDPAEITAVVNEAWAALGRIDVVVSNAGYGLMGAAEELTDEQVVHQIATNLTGSIRLIRAALPHLRRQGGGRILQLSSVGGQAAWPGGSLYHATKWGVEGFADALAGEVAPFGIGVTIVEPGGARTNFRYGSSVLADRIEAYDGTPAAGVRRILTERTTEGIGDPALMATAMIASVDQDPAPRRLVLGSDAYQAIENALNARLADVRTQRESAEATDAPLEVVTTGGPADLDT</sequence>
<evidence type="ECO:0000256" key="2">
    <source>
        <dbReference type="ARBA" id="ARBA00023002"/>
    </source>
</evidence>
<name>A0A8J3UMP8_9ACTN</name>
<organism evidence="5 6">
    <name type="scientific">Planotetraspora phitsanulokensis</name>
    <dbReference type="NCBI Taxonomy" id="575192"/>
    <lineage>
        <taxon>Bacteria</taxon>
        <taxon>Bacillati</taxon>
        <taxon>Actinomycetota</taxon>
        <taxon>Actinomycetes</taxon>
        <taxon>Streptosporangiales</taxon>
        <taxon>Streptosporangiaceae</taxon>
        <taxon>Planotetraspora</taxon>
    </lineage>
</organism>
<dbReference type="Proteomes" id="UP000622547">
    <property type="component" value="Unassembled WGS sequence"/>
</dbReference>
<dbReference type="PRINTS" id="PR00081">
    <property type="entry name" value="GDHRDH"/>
</dbReference>
<evidence type="ECO:0000313" key="5">
    <source>
        <dbReference type="EMBL" id="GII41535.1"/>
    </source>
</evidence>
<dbReference type="EMBL" id="BOOP01000034">
    <property type="protein sequence ID" value="GII41535.1"/>
    <property type="molecule type" value="Genomic_DNA"/>
</dbReference>
<dbReference type="Gene3D" id="3.40.50.720">
    <property type="entry name" value="NAD(P)-binding Rossmann-like Domain"/>
    <property type="match status" value="1"/>
</dbReference>
<gene>
    <name evidence="5" type="ORF">Pph01_65380</name>
</gene>
<accession>A0A8J3UMP8</accession>
<dbReference type="InterPro" id="IPR036291">
    <property type="entry name" value="NAD(P)-bd_dom_sf"/>
</dbReference>
<keyword evidence="6" id="KW-1185">Reference proteome</keyword>
<feature type="region of interest" description="Disordered" evidence="4">
    <location>
        <begin position="268"/>
        <end position="291"/>
    </location>
</feature>
<evidence type="ECO:0000313" key="6">
    <source>
        <dbReference type="Proteomes" id="UP000622547"/>
    </source>
</evidence>
<dbReference type="PANTHER" id="PTHR43976:SF16">
    <property type="entry name" value="SHORT-CHAIN DEHYDROGENASE_REDUCTASE FAMILY PROTEIN"/>
    <property type="match status" value="1"/>
</dbReference>
<dbReference type="PANTHER" id="PTHR43976">
    <property type="entry name" value="SHORT CHAIN DEHYDROGENASE"/>
    <property type="match status" value="1"/>
</dbReference>
<proteinExistence type="inferred from homology"/>
<dbReference type="RefSeq" id="WP_204076995.1">
    <property type="nucleotide sequence ID" value="NZ_BAABHI010000012.1"/>
</dbReference>
<comment type="caution">
    <text evidence="5">The sequence shown here is derived from an EMBL/GenBank/DDBJ whole genome shotgun (WGS) entry which is preliminary data.</text>
</comment>
<reference evidence="5 6" key="1">
    <citation type="submission" date="2021-01" db="EMBL/GenBank/DDBJ databases">
        <title>Whole genome shotgun sequence of Planotetraspora phitsanulokensis NBRC 104273.</title>
        <authorList>
            <person name="Komaki H."/>
            <person name="Tamura T."/>
        </authorList>
    </citation>
    <scope>NUCLEOTIDE SEQUENCE [LARGE SCALE GENOMIC DNA]</scope>
    <source>
        <strain evidence="5 6">NBRC 104273</strain>
    </source>
</reference>
<evidence type="ECO:0000256" key="1">
    <source>
        <dbReference type="ARBA" id="ARBA00006484"/>
    </source>
</evidence>
<evidence type="ECO:0000256" key="3">
    <source>
        <dbReference type="RuleBase" id="RU000363"/>
    </source>
</evidence>
<comment type="similarity">
    <text evidence="1 3">Belongs to the short-chain dehydrogenases/reductases (SDR) family.</text>
</comment>
<dbReference type="NCBIfam" id="NF005065">
    <property type="entry name" value="PRK06482.1"/>
    <property type="match status" value="1"/>
</dbReference>
<dbReference type="AlphaFoldDB" id="A0A8J3UMP8"/>
<dbReference type="PRINTS" id="PR00080">
    <property type="entry name" value="SDRFAMILY"/>
</dbReference>
<dbReference type="Pfam" id="PF00106">
    <property type="entry name" value="adh_short"/>
    <property type="match status" value="1"/>
</dbReference>
<dbReference type="InterPro" id="IPR002347">
    <property type="entry name" value="SDR_fam"/>
</dbReference>
<evidence type="ECO:0000256" key="4">
    <source>
        <dbReference type="SAM" id="MobiDB-lite"/>
    </source>
</evidence>
<dbReference type="SUPFAM" id="SSF51735">
    <property type="entry name" value="NAD(P)-binding Rossmann-fold domains"/>
    <property type="match status" value="1"/>
</dbReference>
<dbReference type="CDD" id="cd05374">
    <property type="entry name" value="17beta-HSD-like_SDR_c"/>
    <property type="match status" value="1"/>
</dbReference>
<keyword evidence="2" id="KW-0560">Oxidoreductase</keyword>